<comment type="caution">
    <text evidence="1">The sequence shown here is derived from an EMBL/GenBank/DDBJ whole genome shotgun (WGS) entry which is preliminary data.</text>
</comment>
<gene>
    <name evidence="1" type="ORF">KC19_11G173600</name>
</gene>
<name>A0A8T0GIC4_CERPU</name>
<dbReference type="GO" id="GO:0005789">
    <property type="term" value="C:endoplasmic reticulum membrane"/>
    <property type="evidence" value="ECO:0007669"/>
    <property type="project" value="TreeGrafter"/>
</dbReference>
<accession>A0A8T0GIC4</accession>
<reference evidence="1 2" key="1">
    <citation type="submission" date="2020-06" db="EMBL/GenBank/DDBJ databases">
        <title>WGS assembly of Ceratodon purpureus strain R40.</title>
        <authorList>
            <person name="Carey S.B."/>
            <person name="Jenkins J."/>
            <person name="Shu S."/>
            <person name="Lovell J.T."/>
            <person name="Sreedasyam A."/>
            <person name="Maumus F."/>
            <person name="Tiley G.P."/>
            <person name="Fernandez-Pozo N."/>
            <person name="Barry K."/>
            <person name="Chen C."/>
            <person name="Wang M."/>
            <person name="Lipzen A."/>
            <person name="Daum C."/>
            <person name="Saski C.A."/>
            <person name="Payton A.C."/>
            <person name="Mcbreen J.C."/>
            <person name="Conrad R.E."/>
            <person name="Kollar L.M."/>
            <person name="Olsson S."/>
            <person name="Huttunen S."/>
            <person name="Landis J.B."/>
            <person name="Wickett N.J."/>
            <person name="Johnson M.G."/>
            <person name="Rensing S.A."/>
            <person name="Grimwood J."/>
            <person name="Schmutz J."/>
            <person name="Mcdaniel S.F."/>
        </authorList>
    </citation>
    <scope>NUCLEOTIDE SEQUENCE [LARGE SCALE GENOMIC DNA]</scope>
    <source>
        <strain evidence="1 2">R40</strain>
    </source>
</reference>
<dbReference type="InterPro" id="IPR002347">
    <property type="entry name" value="SDR_fam"/>
</dbReference>
<dbReference type="GO" id="GO:0006666">
    <property type="term" value="P:3-keto-sphinganine metabolic process"/>
    <property type="evidence" value="ECO:0007669"/>
    <property type="project" value="TreeGrafter"/>
</dbReference>
<dbReference type="GO" id="GO:0047560">
    <property type="term" value="F:3-dehydrosphinganine reductase activity"/>
    <property type="evidence" value="ECO:0007669"/>
    <property type="project" value="TreeGrafter"/>
</dbReference>
<dbReference type="Gene3D" id="3.40.50.720">
    <property type="entry name" value="NAD(P)-binding Rossmann-like Domain"/>
    <property type="match status" value="1"/>
</dbReference>
<protein>
    <submittedName>
        <fullName evidence="1">Uncharacterized protein</fullName>
    </submittedName>
</protein>
<dbReference type="GO" id="GO:0030148">
    <property type="term" value="P:sphingolipid biosynthetic process"/>
    <property type="evidence" value="ECO:0007669"/>
    <property type="project" value="TreeGrafter"/>
</dbReference>
<dbReference type="EMBL" id="CM026432">
    <property type="protein sequence ID" value="KAG0558024.1"/>
    <property type="molecule type" value="Genomic_DNA"/>
</dbReference>
<sequence length="356" mass="38716">MGSIVVSVLKWDNMLAILFAMALGYLSSRLLPQMIASFQVKLSAILQGRGLYSTLQGKHVVVTGGSSGIGYTIAEYALREGASVTLIARNVDKLQKAKASLIQETNCLSGAVHVTSADVSDATAVTAAIRDAQEWMPIDILVCNAGVVFVGRLDEIPVSQLEDAVRANVLGSVYPIHATIPLMKSRCTSNTPQSIVLVSSVAGLHQAYASNVYSSTKYAQRGLAETLRWELLPFNIHMHVVCPGYVDTPMLHGGLEAAASIYAGKTEAYKKINFLDPKNVVSASHVAKCTWEGVKRGRFLITSDWIGYLFAVISRGPIPEESIVSNIYELLLIIPVRLLSFVLKRIMTRKILRLKL</sequence>
<dbReference type="PANTHER" id="PTHR43550">
    <property type="entry name" value="3-KETODIHYDROSPHINGOSINE REDUCTASE"/>
    <property type="match status" value="1"/>
</dbReference>
<proteinExistence type="predicted"/>
<evidence type="ECO:0000313" key="2">
    <source>
        <dbReference type="Proteomes" id="UP000822688"/>
    </source>
</evidence>
<dbReference type="Proteomes" id="UP000822688">
    <property type="component" value="Chromosome 11"/>
</dbReference>
<evidence type="ECO:0000313" key="1">
    <source>
        <dbReference type="EMBL" id="KAG0558024.1"/>
    </source>
</evidence>
<dbReference type="SUPFAM" id="SSF51735">
    <property type="entry name" value="NAD(P)-binding Rossmann-fold domains"/>
    <property type="match status" value="1"/>
</dbReference>
<keyword evidence="2" id="KW-1185">Reference proteome</keyword>
<dbReference type="PRINTS" id="PR00081">
    <property type="entry name" value="GDHRDH"/>
</dbReference>
<organism evidence="1 2">
    <name type="scientific">Ceratodon purpureus</name>
    <name type="common">Fire moss</name>
    <name type="synonym">Dicranum purpureum</name>
    <dbReference type="NCBI Taxonomy" id="3225"/>
    <lineage>
        <taxon>Eukaryota</taxon>
        <taxon>Viridiplantae</taxon>
        <taxon>Streptophyta</taxon>
        <taxon>Embryophyta</taxon>
        <taxon>Bryophyta</taxon>
        <taxon>Bryophytina</taxon>
        <taxon>Bryopsida</taxon>
        <taxon>Dicranidae</taxon>
        <taxon>Pseudoditrichales</taxon>
        <taxon>Ditrichaceae</taxon>
        <taxon>Ceratodon</taxon>
    </lineage>
</organism>
<dbReference type="Pfam" id="PF00106">
    <property type="entry name" value="adh_short"/>
    <property type="match status" value="1"/>
</dbReference>
<dbReference type="InterPro" id="IPR036291">
    <property type="entry name" value="NAD(P)-bd_dom_sf"/>
</dbReference>
<dbReference type="AlphaFoldDB" id="A0A8T0GIC4"/>
<dbReference type="PANTHER" id="PTHR43550:SF12">
    <property type="entry name" value="3-DEHYDROSPHINGANINE REDUCTASE"/>
    <property type="match status" value="1"/>
</dbReference>